<dbReference type="Proteomes" id="UP000616885">
    <property type="component" value="Unassembled WGS sequence"/>
</dbReference>
<dbReference type="PANTHER" id="PTHR21661:SF39">
    <property type="entry name" value="HYDROLASE, PUTATIVE (AFU_ORTHOLOGUE AFUA_3G08960)-RELATED"/>
    <property type="match status" value="1"/>
</dbReference>
<evidence type="ECO:0000313" key="4">
    <source>
        <dbReference type="EMBL" id="KAF9749657.1"/>
    </source>
</evidence>
<evidence type="ECO:0000313" key="5">
    <source>
        <dbReference type="Proteomes" id="UP000616885"/>
    </source>
</evidence>
<dbReference type="InterPro" id="IPR000639">
    <property type="entry name" value="Epox_hydrolase-like"/>
</dbReference>
<dbReference type="PANTHER" id="PTHR21661">
    <property type="entry name" value="EPOXIDE HYDROLASE 1-RELATED"/>
    <property type="match status" value="1"/>
</dbReference>
<dbReference type="PIRSF" id="PIRSF001112">
    <property type="entry name" value="Epoxide_hydrolase"/>
    <property type="match status" value="1"/>
</dbReference>
<keyword evidence="2" id="KW-0378">Hydrolase</keyword>
<gene>
    <name evidence="4" type="ORF">IM811_015684</name>
</gene>
<dbReference type="PRINTS" id="PR00412">
    <property type="entry name" value="EPOXHYDRLASE"/>
</dbReference>
<organism evidence="4 5">
    <name type="scientific">Bionectria ochroleuca</name>
    <name type="common">Gliocladium roseum</name>
    <dbReference type="NCBI Taxonomy" id="29856"/>
    <lineage>
        <taxon>Eukaryota</taxon>
        <taxon>Fungi</taxon>
        <taxon>Dikarya</taxon>
        <taxon>Ascomycota</taxon>
        <taxon>Pezizomycotina</taxon>
        <taxon>Sordariomycetes</taxon>
        <taxon>Hypocreomycetidae</taxon>
        <taxon>Hypocreales</taxon>
        <taxon>Bionectriaceae</taxon>
        <taxon>Clonostachys</taxon>
    </lineage>
</organism>
<dbReference type="InterPro" id="IPR029058">
    <property type="entry name" value="AB_hydrolase_fold"/>
</dbReference>
<reference evidence="4" key="1">
    <citation type="submission" date="2020-10" db="EMBL/GenBank/DDBJ databases">
        <title>High-Quality Genome Resource of Clonostachys rosea strain S41 by Oxford Nanopore Long-Read Sequencing.</title>
        <authorList>
            <person name="Wang H."/>
        </authorList>
    </citation>
    <scope>NUCLEOTIDE SEQUENCE</scope>
    <source>
        <strain evidence="4">S41</strain>
    </source>
</reference>
<comment type="similarity">
    <text evidence="1">Belongs to the peptidase S33 family.</text>
</comment>
<protein>
    <recommendedName>
        <fullName evidence="3">Epoxide hydrolase N-terminal domain-containing protein</fullName>
    </recommendedName>
</protein>
<evidence type="ECO:0000256" key="1">
    <source>
        <dbReference type="ARBA" id="ARBA00010088"/>
    </source>
</evidence>
<dbReference type="InterPro" id="IPR010497">
    <property type="entry name" value="Epoxide_hydro_N"/>
</dbReference>
<dbReference type="GO" id="GO:0004301">
    <property type="term" value="F:epoxide hydrolase activity"/>
    <property type="evidence" value="ECO:0007669"/>
    <property type="project" value="TreeGrafter"/>
</dbReference>
<comment type="caution">
    <text evidence="4">The sequence shown here is derived from an EMBL/GenBank/DDBJ whole genome shotgun (WGS) entry which is preliminary data.</text>
</comment>
<sequence>MSIKIPGVVWCWNRIRTQHSPLLNSNISIDISTLLNFILHLKMSTSGFGTLPSGVSLDIKPFHAHVEEEKLQQFKKLLELSPIAPAVFENTNAGTKFGVTREWIENAKDVWLNSFDWRKVEDRFNSFPNFKAPVKDGNGHEIEIQFLALFSKKPDAIPLTFLHGWPGSICEFLDILDLLKSKYSPDDLPYHVIVPSLPGYGYSSGPPLDADYGIETAAGAIHNLMVGLGFGSGYIAQGGDLGSFFCRVLALKYDACKGIHVNQMPLPPLPTGELPTDPLQTRALERGKEMVETGLAFLMEHGTRAATIGFVLSASPLALLSWIGEKVLAWSDQDLPLDKILEVITFYWFTDTMARCLYHNRDMGLPDEKPKIARTSVITGLISPGVPYIEKPCGYSAFYNEIVPVPKEWAAKTTNIVSFNEHDRGGHFAAMEMPKELLSDVEEYIQTVWK</sequence>
<proteinExistence type="inferred from homology"/>
<dbReference type="GO" id="GO:0097176">
    <property type="term" value="P:epoxide metabolic process"/>
    <property type="evidence" value="ECO:0007669"/>
    <property type="project" value="TreeGrafter"/>
</dbReference>
<dbReference type="Pfam" id="PF06441">
    <property type="entry name" value="EHN"/>
    <property type="match status" value="1"/>
</dbReference>
<dbReference type="EMBL" id="JADCTT010000007">
    <property type="protein sequence ID" value="KAF9749657.1"/>
    <property type="molecule type" value="Genomic_DNA"/>
</dbReference>
<dbReference type="SUPFAM" id="SSF53474">
    <property type="entry name" value="alpha/beta-Hydrolases"/>
    <property type="match status" value="1"/>
</dbReference>
<name>A0A8H7KF47_BIOOC</name>
<accession>A0A8H7KF47</accession>
<dbReference type="InterPro" id="IPR016292">
    <property type="entry name" value="Epoxide_hydrolase"/>
</dbReference>
<evidence type="ECO:0000256" key="2">
    <source>
        <dbReference type="ARBA" id="ARBA00022801"/>
    </source>
</evidence>
<dbReference type="AlphaFoldDB" id="A0A8H7KF47"/>
<dbReference type="Gene3D" id="3.40.50.1820">
    <property type="entry name" value="alpha/beta hydrolase"/>
    <property type="match status" value="1"/>
</dbReference>
<evidence type="ECO:0000259" key="3">
    <source>
        <dbReference type="Pfam" id="PF06441"/>
    </source>
</evidence>
<feature type="domain" description="Epoxide hydrolase N-terminal" evidence="3">
    <location>
        <begin position="59"/>
        <end position="172"/>
    </location>
</feature>